<reference evidence="2 3" key="1">
    <citation type="submission" date="2023-09" db="EMBL/GenBank/DDBJ databases">
        <authorList>
            <person name="Rey-Velasco X."/>
        </authorList>
    </citation>
    <scope>NUCLEOTIDE SEQUENCE [LARGE SCALE GENOMIC DNA]</scope>
    <source>
        <strain evidence="2 3">W345</strain>
    </source>
</reference>
<evidence type="ECO:0000313" key="2">
    <source>
        <dbReference type="EMBL" id="MDT0496481.1"/>
    </source>
</evidence>
<protein>
    <submittedName>
        <fullName evidence="2">Recombinase family protein</fullName>
    </submittedName>
</protein>
<dbReference type="Pfam" id="PF07508">
    <property type="entry name" value="Recombinase"/>
    <property type="match status" value="1"/>
</dbReference>
<dbReference type="Proteomes" id="UP001254608">
    <property type="component" value="Unassembled WGS sequence"/>
</dbReference>
<dbReference type="InterPro" id="IPR011109">
    <property type="entry name" value="DNA_bind_recombinase_dom"/>
</dbReference>
<keyword evidence="3" id="KW-1185">Reference proteome</keyword>
<sequence>MKNIVSYLNRNRIFTRDGGRWGIGQVHRILTRRTYMGEHEFNKRSKSKELKPVSEIVVVPVHPISSTATPSTRCRRCSRPDIPR</sequence>
<gene>
    <name evidence="2" type="ORF">RM530_03760</name>
</gene>
<dbReference type="EMBL" id="JAVRIC010000004">
    <property type="protein sequence ID" value="MDT0496481.1"/>
    <property type="molecule type" value="Genomic_DNA"/>
</dbReference>
<organism evidence="2 3">
    <name type="scientific">Banduia mediterranea</name>
    <dbReference type="NCBI Taxonomy" id="3075609"/>
    <lineage>
        <taxon>Bacteria</taxon>
        <taxon>Pseudomonadati</taxon>
        <taxon>Pseudomonadota</taxon>
        <taxon>Gammaproteobacteria</taxon>
        <taxon>Nevskiales</taxon>
        <taxon>Algiphilaceae</taxon>
        <taxon>Banduia</taxon>
    </lineage>
</organism>
<feature type="domain" description="Recombinase" evidence="1">
    <location>
        <begin position="1"/>
        <end position="61"/>
    </location>
</feature>
<accession>A0ABU2WF64</accession>
<evidence type="ECO:0000313" key="3">
    <source>
        <dbReference type="Proteomes" id="UP001254608"/>
    </source>
</evidence>
<proteinExistence type="predicted"/>
<name>A0ABU2WF64_9GAMM</name>
<evidence type="ECO:0000259" key="1">
    <source>
        <dbReference type="Pfam" id="PF07508"/>
    </source>
</evidence>
<comment type="caution">
    <text evidence="2">The sequence shown here is derived from an EMBL/GenBank/DDBJ whole genome shotgun (WGS) entry which is preliminary data.</text>
</comment>